<evidence type="ECO:0000256" key="1">
    <source>
        <dbReference type="ARBA" id="ARBA00022448"/>
    </source>
</evidence>
<feature type="transmembrane region" description="Helical" evidence="4">
    <location>
        <begin position="62"/>
        <end position="86"/>
    </location>
</feature>
<reference evidence="6" key="1">
    <citation type="journal article" date="2010" name="J. Genet.">
        <title>Mitochondrial DNA sequence-based phylogenetic relationship among flesh flies of the genus Sarcophaga (Sarcophagidae: Diptera).</title>
        <authorList>
            <person name="Bajpai N."/>
            <person name="Tewari R.R."/>
        </authorList>
    </citation>
    <scope>NUCLEOTIDE SEQUENCE</scope>
</reference>
<dbReference type="EMBL" id="FJ545263">
    <property type="protein sequence ID" value="ACM04451.1"/>
    <property type="molecule type" value="Genomic_DNA"/>
</dbReference>
<dbReference type="Pfam" id="PF06455">
    <property type="entry name" value="NADH5_C"/>
    <property type="match status" value="1"/>
</dbReference>
<keyword evidence="6" id="KW-0496">Mitochondrion</keyword>
<evidence type="ECO:0000256" key="4">
    <source>
        <dbReference type="SAM" id="Phobius"/>
    </source>
</evidence>
<evidence type="ECO:0000256" key="3">
    <source>
        <dbReference type="ARBA" id="ARBA00023027"/>
    </source>
</evidence>
<keyword evidence="4" id="KW-0812">Transmembrane</keyword>
<keyword evidence="3" id="KW-0520">NAD</keyword>
<keyword evidence="2" id="KW-1278">Translocase</keyword>
<gene>
    <name evidence="6" type="primary">ND5</name>
</gene>
<organism evidence="6">
    <name type="scientific">Sarcophaga knabi</name>
    <dbReference type="NCBI Taxonomy" id="588948"/>
    <lineage>
        <taxon>Eukaryota</taxon>
        <taxon>Metazoa</taxon>
        <taxon>Ecdysozoa</taxon>
        <taxon>Arthropoda</taxon>
        <taxon>Hexapoda</taxon>
        <taxon>Insecta</taxon>
        <taxon>Pterygota</taxon>
        <taxon>Neoptera</taxon>
        <taxon>Endopterygota</taxon>
        <taxon>Diptera</taxon>
        <taxon>Brachycera</taxon>
        <taxon>Muscomorpha</taxon>
        <taxon>Oestroidea</taxon>
        <taxon>Sarcophagidae</taxon>
        <taxon>Sarcophaga</taxon>
        <taxon>Parasarcophaga</taxon>
    </lineage>
</organism>
<keyword evidence="1" id="KW-0813">Transport</keyword>
<accession>B9VGW1</accession>
<feature type="domain" description="NADH dehydrogenase subunit 5 C-terminal" evidence="5">
    <location>
        <begin position="46"/>
        <end position="127"/>
    </location>
</feature>
<sequence length="129" mass="15351">IGLLYYIWGFKFFFFKYKLSSSLIYIKKYNSIINFKNFWGKNVKMINFSKSYSSCFTFLSKVINFICVYCWSVNSLFNFKCFFIFFKKALNNYNSSYFLGSMSFMPYISTYGIMNYPLVVGQLAVKSFV</sequence>
<geneLocation type="mitochondrion" evidence="6"/>
<evidence type="ECO:0000259" key="5">
    <source>
        <dbReference type="Pfam" id="PF06455"/>
    </source>
</evidence>
<dbReference type="AlphaFoldDB" id="B9VGW1"/>
<name>B9VGW1_9MUSC</name>
<feature type="non-terminal residue" evidence="6">
    <location>
        <position position="129"/>
    </location>
</feature>
<dbReference type="InterPro" id="IPR010934">
    <property type="entry name" value="NADH_DH_su5_C"/>
</dbReference>
<keyword evidence="4" id="KW-1133">Transmembrane helix</keyword>
<keyword evidence="4" id="KW-0472">Membrane</keyword>
<feature type="transmembrane region" description="Helical" evidence="4">
    <location>
        <begin position="106"/>
        <end position="125"/>
    </location>
</feature>
<evidence type="ECO:0000313" key="6">
    <source>
        <dbReference type="EMBL" id="ACM04451.1"/>
    </source>
</evidence>
<proteinExistence type="predicted"/>
<evidence type="ECO:0000256" key="2">
    <source>
        <dbReference type="ARBA" id="ARBA00022967"/>
    </source>
</evidence>
<feature type="transmembrane region" description="Helical" evidence="4">
    <location>
        <begin position="6"/>
        <end position="26"/>
    </location>
</feature>
<protein>
    <submittedName>
        <fullName evidence="6">NADH dehydrogenase subunit 5</fullName>
    </submittedName>
</protein>
<feature type="non-terminal residue" evidence="6">
    <location>
        <position position="1"/>
    </location>
</feature>